<protein>
    <submittedName>
        <fullName evidence="1">Uncharacterized protein</fullName>
    </submittedName>
</protein>
<evidence type="ECO:0000313" key="2">
    <source>
        <dbReference type="Proteomes" id="UP000439314"/>
    </source>
</evidence>
<dbReference type="EMBL" id="WJPN01000002">
    <property type="protein sequence ID" value="MRG99563.1"/>
    <property type="molecule type" value="Genomic_DNA"/>
</dbReference>
<gene>
    <name evidence="1" type="ORF">GIY21_04560</name>
</gene>
<sequence>MQLKKRADMDCLTLQDKYPDLYFFWLEKLGLYYAAGEENKTYLIESNGDIVYQSPEETFADLNGSHFPYSWDKWETDFNRQIDYWIEIHFSGKFITNSIFSFRNGNLVRLLEDELILYAVPITPQRLLLQVAKDKDNPLSRVTIHLYDTLRNELRELWEGPYREEPFSVHRVRGAEHFFSIWIRDDENPIDHYTRKVFQLYTAKGEPLVDFETAWGHGGGDTCFDLSQRGMGITHRILDKPIFISSHWYFNRYEACDVLIDRKGNNYGDFYYIAGQKPSYFGKSSTRHPKYIDKKILCLALPVRDHQPPCLTILNEDGSRIVTEFECPWLFFNLSATLVKDKSIFGKTCLVVIDKECHARLIGLDGKEIENTTPIPLKSIDPRMNYPKLFAKQCRQ</sequence>
<dbReference type="Proteomes" id="UP000439314">
    <property type="component" value="Unassembled WGS sequence"/>
</dbReference>
<accession>A0A6N7Q5I9</accession>
<organism evidence="1 2">
    <name type="scientific">Xanthomonas sontii</name>
    <dbReference type="NCBI Taxonomy" id="2650745"/>
    <lineage>
        <taxon>Bacteria</taxon>
        <taxon>Pseudomonadati</taxon>
        <taxon>Pseudomonadota</taxon>
        <taxon>Gammaproteobacteria</taxon>
        <taxon>Lysobacterales</taxon>
        <taxon>Lysobacteraceae</taxon>
        <taxon>Xanthomonas</taxon>
    </lineage>
</organism>
<reference evidence="1 2" key="1">
    <citation type="submission" date="2019-11" db="EMBL/GenBank/DDBJ databases">
        <title>First report of rice panicle blight caused by Xanthomonas sp. in Iran.</title>
        <authorList>
            <person name="Mirghasempour S.A."/>
            <person name="Huang S."/>
            <person name="Brady C.L."/>
            <person name="Studholme D.J."/>
        </authorList>
    </citation>
    <scope>NUCLEOTIDE SEQUENCE [LARGE SCALE GENOMIC DNA]</scope>
    <source>
        <strain evidence="1 2">ASD011</strain>
    </source>
</reference>
<proteinExistence type="predicted"/>
<name>A0A6N7Q5I9_9XANT</name>
<evidence type="ECO:0000313" key="1">
    <source>
        <dbReference type="EMBL" id="MRG99563.1"/>
    </source>
</evidence>
<dbReference type="RefSeq" id="WP_153750765.1">
    <property type="nucleotide sequence ID" value="NZ_WJPM01000002.1"/>
</dbReference>
<dbReference type="AlphaFoldDB" id="A0A6N7Q5I9"/>
<comment type="caution">
    <text evidence="1">The sequence shown here is derived from an EMBL/GenBank/DDBJ whole genome shotgun (WGS) entry which is preliminary data.</text>
</comment>